<dbReference type="Proteomes" id="UP000821865">
    <property type="component" value="Chromosome 6"/>
</dbReference>
<sequence>MGYAAYKPSFGAAPLGHDTVFDMERSPMLLLQNKMVAHKDASFFVHSEASVRDVAEKVVETQREIQAVLSSGVDPSRIIYANPAKQSSHLDFAESTGVTLMTFDCLEELQKIKDKNARLLLRISPQSEDQETKMARKYGCRSPEAEHILRVATDQGHTVVGIAFHIGGRHFNSENYRFAIEKARHLFDLGAQMGIKMTVLDIGGGFQGSTRKRDSFIQVCETVRSALDAHFPRSSGTYIMAEPGQYMVTSSYTLAVKVVAKRTREMSVDGELRPYHDVYVNNSRENCVPRENYDLLGIGYHPLSPPHERDYKDLTTLWGATCHPLDKFEDQVPFFEVSVGEWLLMDNVGAYGLVRACGFNGTGFPPVHYRTSADDVPRVCSIIEESHMLPGYSQPQSAVMEEAR</sequence>
<proteinExistence type="predicted"/>
<gene>
    <name evidence="1" type="ORF">HPB49_021696</name>
</gene>
<accession>A0ACB8CN01</accession>
<evidence type="ECO:0000313" key="1">
    <source>
        <dbReference type="EMBL" id="KAH7946232.1"/>
    </source>
</evidence>
<evidence type="ECO:0000313" key="2">
    <source>
        <dbReference type="Proteomes" id="UP000821865"/>
    </source>
</evidence>
<keyword evidence="2" id="KW-1185">Reference proteome</keyword>
<name>A0ACB8CN01_DERSI</name>
<organism evidence="1 2">
    <name type="scientific">Dermacentor silvarum</name>
    <name type="common">Tick</name>
    <dbReference type="NCBI Taxonomy" id="543639"/>
    <lineage>
        <taxon>Eukaryota</taxon>
        <taxon>Metazoa</taxon>
        <taxon>Ecdysozoa</taxon>
        <taxon>Arthropoda</taxon>
        <taxon>Chelicerata</taxon>
        <taxon>Arachnida</taxon>
        <taxon>Acari</taxon>
        <taxon>Parasitiformes</taxon>
        <taxon>Ixodida</taxon>
        <taxon>Ixodoidea</taxon>
        <taxon>Ixodidae</taxon>
        <taxon>Rhipicephalinae</taxon>
        <taxon>Dermacentor</taxon>
    </lineage>
</organism>
<comment type="caution">
    <text evidence="1">The sequence shown here is derived from an EMBL/GenBank/DDBJ whole genome shotgun (WGS) entry which is preliminary data.</text>
</comment>
<protein>
    <submittedName>
        <fullName evidence="1">Uncharacterized protein</fullName>
    </submittedName>
</protein>
<reference evidence="1" key="1">
    <citation type="submission" date="2020-05" db="EMBL/GenBank/DDBJ databases">
        <title>Large-scale comparative analyses of tick genomes elucidate their genetic diversity and vector capacities.</title>
        <authorList>
            <person name="Jia N."/>
            <person name="Wang J."/>
            <person name="Shi W."/>
            <person name="Du L."/>
            <person name="Sun Y."/>
            <person name="Zhan W."/>
            <person name="Jiang J."/>
            <person name="Wang Q."/>
            <person name="Zhang B."/>
            <person name="Ji P."/>
            <person name="Sakyi L.B."/>
            <person name="Cui X."/>
            <person name="Yuan T."/>
            <person name="Jiang B."/>
            <person name="Yang W."/>
            <person name="Lam T.T.-Y."/>
            <person name="Chang Q."/>
            <person name="Ding S."/>
            <person name="Wang X."/>
            <person name="Zhu J."/>
            <person name="Ruan X."/>
            <person name="Zhao L."/>
            <person name="Wei J."/>
            <person name="Que T."/>
            <person name="Du C."/>
            <person name="Cheng J."/>
            <person name="Dai P."/>
            <person name="Han X."/>
            <person name="Huang E."/>
            <person name="Gao Y."/>
            <person name="Liu J."/>
            <person name="Shao H."/>
            <person name="Ye R."/>
            <person name="Li L."/>
            <person name="Wei W."/>
            <person name="Wang X."/>
            <person name="Wang C."/>
            <person name="Yang T."/>
            <person name="Huo Q."/>
            <person name="Li W."/>
            <person name="Guo W."/>
            <person name="Chen H."/>
            <person name="Zhou L."/>
            <person name="Ni X."/>
            <person name="Tian J."/>
            <person name="Zhou Y."/>
            <person name="Sheng Y."/>
            <person name="Liu T."/>
            <person name="Pan Y."/>
            <person name="Xia L."/>
            <person name="Li J."/>
            <person name="Zhao F."/>
            <person name="Cao W."/>
        </authorList>
    </citation>
    <scope>NUCLEOTIDE SEQUENCE</scope>
    <source>
        <strain evidence="1">Dsil-2018</strain>
    </source>
</reference>
<dbReference type="EMBL" id="CM023475">
    <property type="protein sequence ID" value="KAH7946232.1"/>
    <property type="molecule type" value="Genomic_DNA"/>
</dbReference>